<dbReference type="EMBL" id="JASCZI010271901">
    <property type="protein sequence ID" value="MED6217148.1"/>
    <property type="molecule type" value="Genomic_DNA"/>
</dbReference>
<proteinExistence type="predicted"/>
<sequence length="103" mass="11147">MAGTRAGNPRPRPRIPEKFVIHSHSPEKTRALSHSLVSTLDHSSLLTPNIVALPSSDQHRRLRQTSASPNLVPSLKSILASLSQSPFIAQLMLAAVHPGNHLP</sequence>
<keyword evidence="2" id="KW-1185">Reference proteome</keyword>
<evidence type="ECO:0000313" key="1">
    <source>
        <dbReference type="EMBL" id="MED6217148.1"/>
    </source>
</evidence>
<dbReference type="Proteomes" id="UP001341840">
    <property type="component" value="Unassembled WGS sequence"/>
</dbReference>
<organism evidence="1 2">
    <name type="scientific">Stylosanthes scabra</name>
    <dbReference type="NCBI Taxonomy" id="79078"/>
    <lineage>
        <taxon>Eukaryota</taxon>
        <taxon>Viridiplantae</taxon>
        <taxon>Streptophyta</taxon>
        <taxon>Embryophyta</taxon>
        <taxon>Tracheophyta</taxon>
        <taxon>Spermatophyta</taxon>
        <taxon>Magnoliopsida</taxon>
        <taxon>eudicotyledons</taxon>
        <taxon>Gunneridae</taxon>
        <taxon>Pentapetalae</taxon>
        <taxon>rosids</taxon>
        <taxon>fabids</taxon>
        <taxon>Fabales</taxon>
        <taxon>Fabaceae</taxon>
        <taxon>Papilionoideae</taxon>
        <taxon>50 kb inversion clade</taxon>
        <taxon>dalbergioids sensu lato</taxon>
        <taxon>Dalbergieae</taxon>
        <taxon>Pterocarpus clade</taxon>
        <taxon>Stylosanthes</taxon>
    </lineage>
</organism>
<name>A0ABU6Z8L3_9FABA</name>
<comment type="caution">
    <text evidence="1">The sequence shown here is derived from an EMBL/GenBank/DDBJ whole genome shotgun (WGS) entry which is preliminary data.</text>
</comment>
<evidence type="ECO:0000313" key="2">
    <source>
        <dbReference type="Proteomes" id="UP001341840"/>
    </source>
</evidence>
<protein>
    <submittedName>
        <fullName evidence="1">Uncharacterized protein</fullName>
    </submittedName>
</protein>
<gene>
    <name evidence="1" type="ORF">PIB30_015048</name>
</gene>
<accession>A0ABU6Z8L3</accession>
<reference evidence="1 2" key="1">
    <citation type="journal article" date="2023" name="Plants (Basel)">
        <title>Bridging the Gap: Combining Genomics and Transcriptomics Approaches to Understand Stylosanthes scabra, an Orphan Legume from the Brazilian Caatinga.</title>
        <authorList>
            <person name="Ferreira-Neto J.R.C."/>
            <person name="da Silva M.D."/>
            <person name="Binneck E."/>
            <person name="de Melo N.F."/>
            <person name="da Silva R.H."/>
            <person name="de Melo A.L.T.M."/>
            <person name="Pandolfi V."/>
            <person name="Bustamante F.O."/>
            <person name="Brasileiro-Vidal A.C."/>
            <person name="Benko-Iseppon A.M."/>
        </authorList>
    </citation>
    <scope>NUCLEOTIDE SEQUENCE [LARGE SCALE GENOMIC DNA]</scope>
    <source>
        <tissue evidence="1">Leaves</tissue>
    </source>
</reference>